<keyword evidence="1" id="KW-0812">Transmembrane</keyword>
<dbReference type="PATRIC" id="fig|1459.3.peg.5275"/>
<dbReference type="EMBL" id="LGUF01000007">
    <property type="protein sequence ID" value="KON89570.1"/>
    <property type="molecule type" value="Genomic_DNA"/>
</dbReference>
<protein>
    <submittedName>
        <fullName evidence="2">Uncharacterized protein</fullName>
    </submittedName>
</protein>
<organism evidence="2 3">
    <name type="scientific">Sporosarcina globispora</name>
    <name type="common">Bacillus globisporus</name>
    <dbReference type="NCBI Taxonomy" id="1459"/>
    <lineage>
        <taxon>Bacteria</taxon>
        <taxon>Bacillati</taxon>
        <taxon>Bacillota</taxon>
        <taxon>Bacilli</taxon>
        <taxon>Bacillales</taxon>
        <taxon>Caryophanaceae</taxon>
        <taxon>Sporosarcina</taxon>
    </lineage>
</organism>
<dbReference type="Proteomes" id="UP000037109">
    <property type="component" value="Unassembled WGS sequence"/>
</dbReference>
<evidence type="ECO:0000313" key="3">
    <source>
        <dbReference type="Proteomes" id="UP000037109"/>
    </source>
</evidence>
<evidence type="ECO:0000313" key="2">
    <source>
        <dbReference type="EMBL" id="KON89570.1"/>
    </source>
</evidence>
<comment type="caution">
    <text evidence="2">The sequence shown here is derived from an EMBL/GenBank/DDBJ whole genome shotgun (WGS) entry which is preliminary data.</text>
</comment>
<name>A0A0M0GI23_SPOGL</name>
<sequence length="67" mass="7833">MKKLKQMLLLTAAGGQLLGIAMLFINIKAAIMFYILYALMIFAIFIVLIAERKKEKEEEEQNDYRDY</sequence>
<keyword evidence="1" id="KW-0472">Membrane</keyword>
<dbReference type="RefSeq" id="WP_053436934.1">
    <property type="nucleotide sequence ID" value="NZ_LGUF01000007.1"/>
</dbReference>
<dbReference type="AlphaFoldDB" id="A0A0M0GI23"/>
<keyword evidence="3" id="KW-1185">Reference proteome</keyword>
<reference evidence="3" key="1">
    <citation type="submission" date="2015-07" db="EMBL/GenBank/DDBJ databases">
        <title>Fjat-10036 dsm4.</title>
        <authorList>
            <person name="Liu B."/>
            <person name="Wang J."/>
            <person name="Zhu Y."/>
            <person name="Liu G."/>
            <person name="Chen Q."/>
            <person name="Chen Z."/>
            <person name="Lan J."/>
            <person name="Che J."/>
            <person name="Ge C."/>
            <person name="Shi H."/>
            <person name="Pan Z."/>
            <person name="Liu X."/>
        </authorList>
    </citation>
    <scope>NUCLEOTIDE SEQUENCE [LARGE SCALE GENOMIC DNA]</scope>
    <source>
        <strain evidence="3">DSM 4</strain>
    </source>
</reference>
<dbReference type="STRING" id="1459.AF332_23920"/>
<evidence type="ECO:0000256" key="1">
    <source>
        <dbReference type="SAM" id="Phobius"/>
    </source>
</evidence>
<gene>
    <name evidence="2" type="ORF">AF332_23920</name>
</gene>
<feature type="transmembrane region" description="Helical" evidence="1">
    <location>
        <begin position="31"/>
        <end position="50"/>
    </location>
</feature>
<keyword evidence="1" id="KW-1133">Transmembrane helix</keyword>
<accession>A0A0M0GI23</accession>
<proteinExistence type="predicted"/>
<feature type="transmembrane region" description="Helical" evidence="1">
    <location>
        <begin position="7"/>
        <end position="25"/>
    </location>
</feature>